<evidence type="ECO:0000256" key="2">
    <source>
        <dbReference type="ARBA" id="ARBA00015075"/>
    </source>
</evidence>
<organism evidence="8 9">
    <name type="scientific">Rhodanobacter humi</name>
    <dbReference type="NCBI Taxonomy" id="1888173"/>
    <lineage>
        <taxon>Bacteria</taxon>
        <taxon>Pseudomonadati</taxon>
        <taxon>Pseudomonadota</taxon>
        <taxon>Gammaproteobacteria</taxon>
        <taxon>Lysobacterales</taxon>
        <taxon>Rhodanobacteraceae</taxon>
        <taxon>Rhodanobacter</taxon>
    </lineage>
</organism>
<dbReference type="Proteomes" id="UP001562159">
    <property type="component" value="Unassembled WGS sequence"/>
</dbReference>
<evidence type="ECO:0000313" key="8">
    <source>
        <dbReference type="EMBL" id="MEY2183844.1"/>
    </source>
</evidence>
<comment type="caution">
    <text evidence="8">The sequence shown here is derived from an EMBL/GenBank/DDBJ whole genome shotgun (WGS) entry which is preliminary data.</text>
</comment>
<dbReference type="Pfam" id="PF01845">
    <property type="entry name" value="CcdB"/>
    <property type="match status" value="1"/>
</dbReference>
<keyword evidence="5" id="KW-0804">Transcription</keyword>
<evidence type="ECO:0000256" key="3">
    <source>
        <dbReference type="ARBA" id="ARBA00022491"/>
    </source>
</evidence>
<sequence>MPQFAVHRNANPATRAAVPLLLDVQSDLIAELGTRVVVPLYTEAAMKGKTMKTLTPVFAIGGKSYVMVTPQLAGIASKQLGVQVGDLSAQRDTILAALDFLIAGF</sequence>
<evidence type="ECO:0000256" key="5">
    <source>
        <dbReference type="ARBA" id="ARBA00023163"/>
    </source>
</evidence>
<name>A0ABV4AW42_9GAMM</name>
<evidence type="ECO:0000256" key="1">
    <source>
        <dbReference type="ARBA" id="ARBA00005230"/>
    </source>
</evidence>
<dbReference type="EMBL" id="JBGBPY010000001">
    <property type="protein sequence ID" value="MEY2183844.1"/>
    <property type="molecule type" value="Genomic_DNA"/>
</dbReference>
<keyword evidence="9" id="KW-1185">Reference proteome</keyword>
<accession>A0ABV4AW42</accession>
<reference evidence="8 9" key="1">
    <citation type="submission" date="2024-07" db="EMBL/GenBank/DDBJ databases">
        <title>Molecular mechanisms and environmental adaptations of flagellar loss and biofilm growth of Rhodanobacter under environmental stress.</title>
        <authorList>
            <person name="Chen M."/>
        </authorList>
    </citation>
    <scope>NUCLEOTIDE SEQUENCE [LARGE SCALE GENOMIC DNA]</scope>
    <source>
        <strain evidence="8 9">RS22</strain>
    </source>
</reference>
<dbReference type="Gene3D" id="2.30.30.110">
    <property type="match status" value="1"/>
</dbReference>
<dbReference type="InterPro" id="IPR002712">
    <property type="entry name" value="CcdB"/>
</dbReference>
<comment type="similarity">
    <text evidence="1">Belongs to the CcdB toxin family.</text>
</comment>
<dbReference type="InterPro" id="IPR011067">
    <property type="entry name" value="Plasmid_toxin/cell-grow_inhib"/>
</dbReference>
<evidence type="ECO:0000313" key="9">
    <source>
        <dbReference type="Proteomes" id="UP001562159"/>
    </source>
</evidence>
<evidence type="ECO:0000256" key="6">
    <source>
        <dbReference type="ARBA" id="ARBA00029628"/>
    </source>
</evidence>
<proteinExistence type="inferred from homology"/>
<protein>
    <recommendedName>
        <fullName evidence="2">Toxin CcdB</fullName>
    </recommendedName>
    <alternativeName>
        <fullName evidence="7">Cytotoxic protein CcdB</fullName>
    </alternativeName>
    <alternativeName>
        <fullName evidence="6">Protein LetD</fullName>
    </alternativeName>
</protein>
<keyword evidence="3" id="KW-0678">Repressor</keyword>
<dbReference type="SUPFAM" id="SSF50118">
    <property type="entry name" value="Cell growth inhibitor/plasmid maintenance toxic component"/>
    <property type="match status" value="1"/>
</dbReference>
<gene>
    <name evidence="8" type="ORF">AB7878_15590</name>
</gene>
<keyword evidence="4" id="KW-0805">Transcription regulation</keyword>
<evidence type="ECO:0000256" key="7">
    <source>
        <dbReference type="ARBA" id="ARBA00033135"/>
    </source>
</evidence>
<evidence type="ECO:0000256" key="4">
    <source>
        <dbReference type="ARBA" id="ARBA00023015"/>
    </source>
</evidence>